<proteinExistence type="predicted"/>
<gene>
    <name evidence="1" type="ORF">QLS97_05900</name>
</gene>
<accession>A0AAW6TL53</accession>
<dbReference type="AlphaFoldDB" id="A0AAW6TL53"/>
<comment type="caution">
    <text evidence="1">The sequence shown here is derived from an EMBL/GenBank/DDBJ whole genome shotgun (WGS) entry which is preliminary data.</text>
</comment>
<keyword evidence="2" id="KW-1185">Reference proteome</keyword>
<name>A0AAW6TL53_9FLAO</name>
<dbReference type="RefSeq" id="WP_282714916.1">
    <property type="nucleotide sequence ID" value="NZ_JASCRY010000001.1"/>
</dbReference>
<evidence type="ECO:0000313" key="2">
    <source>
        <dbReference type="Proteomes" id="UP001228643"/>
    </source>
</evidence>
<protein>
    <submittedName>
        <fullName evidence="1">Uncharacterized protein</fullName>
    </submittedName>
</protein>
<reference evidence="1 2" key="1">
    <citation type="submission" date="2023-04" db="EMBL/GenBank/DDBJ databases">
        <title>Two novel species of Flavobacterium.</title>
        <authorList>
            <person name="Liu Q."/>
            <person name="Xin Y.-H."/>
        </authorList>
    </citation>
    <scope>NUCLEOTIDE SEQUENCE [LARGE SCALE GENOMIC DNA]</scope>
    <source>
        <strain evidence="1 2">LB2P87</strain>
    </source>
</reference>
<evidence type="ECO:0000313" key="1">
    <source>
        <dbReference type="EMBL" id="MDI5949171.1"/>
    </source>
</evidence>
<organism evidence="1 2">
    <name type="scientific">Flavobacterium yafengii</name>
    <dbReference type="NCBI Taxonomy" id="3041253"/>
    <lineage>
        <taxon>Bacteria</taxon>
        <taxon>Pseudomonadati</taxon>
        <taxon>Bacteroidota</taxon>
        <taxon>Flavobacteriia</taxon>
        <taxon>Flavobacteriales</taxon>
        <taxon>Flavobacteriaceae</taxon>
        <taxon>Flavobacterium</taxon>
    </lineage>
</organism>
<dbReference type="Proteomes" id="UP001228643">
    <property type="component" value="Unassembled WGS sequence"/>
</dbReference>
<sequence>METRQLKITNFKLSYDGMYHIETENKKQFTIYIFPGDLMKLFQKEGFSMNKVISIWKEKWELHFVKTTIRANVFYLNNEFDDCITSQSVEELNNSEVQLIDVIIE</sequence>
<dbReference type="EMBL" id="JASCRY010000001">
    <property type="protein sequence ID" value="MDI5949171.1"/>
    <property type="molecule type" value="Genomic_DNA"/>
</dbReference>